<protein>
    <submittedName>
        <fullName evidence="4">Shikimate dehydrogenase</fullName>
    </submittedName>
</protein>
<dbReference type="Proteomes" id="UP001500729">
    <property type="component" value="Unassembled WGS sequence"/>
</dbReference>
<keyword evidence="2" id="KW-0057">Aromatic amino acid biosynthesis</keyword>
<dbReference type="InterPro" id="IPR036291">
    <property type="entry name" value="NAD(P)-bd_dom_sf"/>
</dbReference>
<dbReference type="EMBL" id="BAAAGS010000031">
    <property type="protein sequence ID" value="GAA0540329.1"/>
    <property type="molecule type" value="Genomic_DNA"/>
</dbReference>
<sequence>MPGITGTTRLFAVLGDPVDQVRAPELLNPLFDRLGRDAVLFPVHATPQHLAGIVRGLCRVGNLDGLLVTVPHKIEICRFADELSHAARISGCANALRREPGGRWLADNFDGAGFVRGLRGRGHDVTGRRVALVGAGGAGAAIAAALLDAGVGHLTIGDLDRARLDHVHTRLDRLWPGRVTCETAPRLDGVQFAVNATPLGLRPEDPLPFEPSALAPDCVVADIIMKPRETRLLRTAAELGHPVHHGNHMLDEQLELYRGFFHLDDAPLTR</sequence>
<gene>
    <name evidence="4" type="ORF">GCM10009533_44270</name>
</gene>
<comment type="caution">
    <text evidence="4">The sequence shown here is derived from an EMBL/GenBank/DDBJ whole genome shotgun (WGS) entry which is preliminary data.</text>
</comment>
<dbReference type="PANTHER" id="PTHR21089">
    <property type="entry name" value="SHIKIMATE DEHYDROGENASE"/>
    <property type="match status" value="1"/>
</dbReference>
<evidence type="ECO:0000256" key="2">
    <source>
        <dbReference type="ARBA" id="ARBA00023141"/>
    </source>
</evidence>
<dbReference type="InterPro" id="IPR046346">
    <property type="entry name" value="Aminoacid_DH-like_N_sf"/>
</dbReference>
<accession>A0ABP3NEQ6</accession>
<keyword evidence="5" id="KW-1185">Reference proteome</keyword>
<dbReference type="SUPFAM" id="SSF53223">
    <property type="entry name" value="Aminoacid dehydrogenase-like, N-terminal domain"/>
    <property type="match status" value="1"/>
</dbReference>
<dbReference type="PANTHER" id="PTHR21089:SF1">
    <property type="entry name" value="BIFUNCTIONAL 3-DEHYDROQUINATE DEHYDRATASE_SHIKIMATE DEHYDROGENASE, CHLOROPLASTIC"/>
    <property type="match status" value="1"/>
</dbReference>
<keyword evidence="2" id="KW-0028">Amino-acid biosynthesis</keyword>
<proteinExistence type="predicted"/>
<name>A0ABP3NEQ6_SACER</name>
<dbReference type="Gene3D" id="3.40.50.720">
    <property type="entry name" value="NAD(P)-binding Rossmann-like Domain"/>
    <property type="match status" value="1"/>
</dbReference>
<dbReference type="InterPro" id="IPR013708">
    <property type="entry name" value="Shikimate_DH-bd_N"/>
</dbReference>
<evidence type="ECO:0000256" key="1">
    <source>
        <dbReference type="ARBA" id="ARBA00004871"/>
    </source>
</evidence>
<dbReference type="InterPro" id="IPR022893">
    <property type="entry name" value="Shikimate_DH_fam"/>
</dbReference>
<comment type="pathway">
    <text evidence="1">Metabolic intermediate biosynthesis; chorismate biosynthesis; chorismate from D-erythrose 4-phosphate and phosphoenolpyruvate: step 4/7.</text>
</comment>
<dbReference type="RefSeq" id="WP_009946384.1">
    <property type="nucleotide sequence ID" value="NZ_BAAAGS010000031.1"/>
</dbReference>
<dbReference type="Pfam" id="PF08501">
    <property type="entry name" value="Shikimate_dh_N"/>
    <property type="match status" value="1"/>
</dbReference>
<feature type="domain" description="Shikimate dehydrogenase substrate binding N-terminal" evidence="3">
    <location>
        <begin position="13"/>
        <end position="95"/>
    </location>
</feature>
<dbReference type="SUPFAM" id="SSF51735">
    <property type="entry name" value="NAD(P)-binding Rossmann-fold domains"/>
    <property type="match status" value="1"/>
</dbReference>
<organism evidence="4 5">
    <name type="scientific">Saccharopolyspora erythraea</name>
    <name type="common">Streptomyces erythraeus</name>
    <dbReference type="NCBI Taxonomy" id="1836"/>
    <lineage>
        <taxon>Bacteria</taxon>
        <taxon>Bacillati</taxon>
        <taxon>Actinomycetota</taxon>
        <taxon>Actinomycetes</taxon>
        <taxon>Pseudonocardiales</taxon>
        <taxon>Pseudonocardiaceae</taxon>
        <taxon>Saccharopolyspora</taxon>
    </lineage>
</organism>
<dbReference type="Gene3D" id="3.40.50.10860">
    <property type="entry name" value="Leucine Dehydrogenase, chain A, domain 1"/>
    <property type="match status" value="1"/>
</dbReference>
<reference evidence="5" key="1">
    <citation type="journal article" date="2019" name="Int. J. Syst. Evol. Microbiol.">
        <title>The Global Catalogue of Microorganisms (GCM) 10K type strain sequencing project: providing services to taxonomists for standard genome sequencing and annotation.</title>
        <authorList>
            <consortium name="The Broad Institute Genomics Platform"/>
            <consortium name="The Broad Institute Genome Sequencing Center for Infectious Disease"/>
            <person name="Wu L."/>
            <person name="Ma J."/>
        </authorList>
    </citation>
    <scope>NUCLEOTIDE SEQUENCE [LARGE SCALE GENOMIC DNA]</scope>
    <source>
        <strain evidence="5">JCM 10303</strain>
    </source>
</reference>
<evidence type="ECO:0000313" key="5">
    <source>
        <dbReference type="Proteomes" id="UP001500729"/>
    </source>
</evidence>
<evidence type="ECO:0000313" key="4">
    <source>
        <dbReference type="EMBL" id="GAA0540329.1"/>
    </source>
</evidence>
<evidence type="ECO:0000259" key="3">
    <source>
        <dbReference type="Pfam" id="PF08501"/>
    </source>
</evidence>